<name>A0AAD8HT04_9APIA</name>
<evidence type="ECO:0000313" key="1">
    <source>
        <dbReference type="EMBL" id="KAK1372179.1"/>
    </source>
</evidence>
<reference evidence="1" key="1">
    <citation type="submission" date="2023-02" db="EMBL/GenBank/DDBJ databases">
        <title>Genome of toxic invasive species Heracleum sosnowskyi carries increased number of genes despite the absence of recent whole-genome duplications.</title>
        <authorList>
            <person name="Schelkunov M."/>
            <person name="Shtratnikova V."/>
            <person name="Makarenko M."/>
            <person name="Klepikova A."/>
            <person name="Omelchenko D."/>
            <person name="Novikova G."/>
            <person name="Obukhova E."/>
            <person name="Bogdanov V."/>
            <person name="Penin A."/>
            <person name="Logacheva M."/>
        </authorList>
    </citation>
    <scope>NUCLEOTIDE SEQUENCE</scope>
    <source>
        <strain evidence="1">Hsosn_3</strain>
        <tissue evidence="1">Leaf</tissue>
    </source>
</reference>
<keyword evidence="2" id="KW-1185">Reference proteome</keyword>
<reference evidence="1" key="2">
    <citation type="submission" date="2023-05" db="EMBL/GenBank/DDBJ databases">
        <authorList>
            <person name="Schelkunov M.I."/>
        </authorList>
    </citation>
    <scope>NUCLEOTIDE SEQUENCE</scope>
    <source>
        <strain evidence="1">Hsosn_3</strain>
        <tissue evidence="1">Leaf</tissue>
    </source>
</reference>
<sequence length="150" mass="16994">MNVCPDFREFLINSRSPFYRILIMFLQQLYKVIRKKNNKPFIDGPATKKRGCPTVVLTEDVKERRRLEKKKSNDYRRILNVGTLSCGSSHEIRGSAVKHHGRYPMMTVVTLPPSANDARAFDDVDSGAGRGSIDICTHSLRMSPTIGRPT</sequence>
<organism evidence="1 2">
    <name type="scientific">Heracleum sosnowskyi</name>
    <dbReference type="NCBI Taxonomy" id="360622"/>
    <lineage>
        <taxon>Eukaryota</taxon>
        <taxon>Viridiplantae</taxon>
        <taxon>Streptophyta</taxon>
        <taxon>Embryophyta</taxon>
        <taxon>Tracheophyta</taxon>
        <taxon>Spermatophyta</taxon>
        <taxon>Magnoliopsida</taxon>
        <taxon>eudicotyledons</taxon>
        <taxon>Gunneridae</taxon>
        <taxon>Pentapetalae</taxon>
        <taxon>asterids</taxon>
        <taxon>campanulids</taxon>
        <taxon>Apiales</taxon>
        <taxon>Apiaceae</taxon>
        <taxon>Apioideae</taxon>
        <taxon>apioid superclade</taxon>
        <taxon>Tordylieae</taxon>
        <taxon>Tordyliinae</taxon>
        <taxon>Heracleum</taxon>
    </lineage>
</organism>
<dbReference type="AlphaFoldDB" id="A0AAD8HT04"/>
<dbReference type="EMBL" id="JAUIZM010000008">
    <property type="protein sequence ID" value="KAK1372179.1"/>
    <property type="molecule type" value="Genomic_DNA"/>
</dbReference>
<comment type="caution">
    <text evidence="1">The sequence shown here is derived from an EMBL/GenBank/DDBJ whole genome shotgun (WGS) entry which is preliminary data.</text>
</comment>
<gene>
    <name evidence="1" type="ORF">POM88_038271</name>
</gene>
<protein>
    <submittedName>
        <fullName evidence="1">Uncharacterized protein</fullName>
    </submittedName>
</protein>
<dbReference type="Proteomes" id="UP001237642">
    <property type="component" value="Unassembled WGS sequence"/>
</dbReference>
<proteinExistence type="predicted"/>
<evidence type="ECO:0000313" key="2">
    <source>
        <dbReference type="Proteomes" id="UP001237642"/>
    </source>
</evidence>
<accession>A0AAD8HT04</accession>